<dbReference type="EMBL" id="CAJVQB010000089">
    <property type="protein sequence ID" value="CAG8465824.1"/>
    <property type="molecule type" value="Genomic_DNA"/>
</dbReference>
<name>A0ABM8VWS5_GIGMA</name>
<dbReference type="Pfam" id="PF07282">
    <property type="entry name" value="Cas12f1-like_TNB"/>
    <property type="match status" value="1"/>
</dbReference>
<dbReference type="Proteomes" id="UP000789901">
    <property type="component" value="Unassembled WGS sequence"/>
</dbReference>
<protein>
    <submittedName>
        <fullName evidence="3">22869_t:CDS:1</fullName>
    </submittedName>
</protein>
<accession>A0ABM8VWS5</accession>
<keyword evidence="1" id="KW-0238">DNA-binding</keyword>
<evidence type="ECO:0000313" key="4">
    <source>
        <dbReference type="Proteomes" id="UP000789901"/>
    </source>
</evidence>
<evidence type="ECO:0000259" key="2">
    <source>
        <dbReference type="Pfam" id="PF07282"/>
    </source>
</evidence>
<proteinExistence type="predicted"/>
<comment type="caution">
    <text evidence="3">The sequence shown here is derived from an EMBL/GenBank/DDBJ whole genome shotgun (WGS) entry which is preliminary data.</text>
</comment>
<reference evidence="3 4" key="1">
    <citation type="submission" date="2021-06" db="EMBL/GenBank/DDBJ databases">
        <authorList>
            <person name="Kallberg Y."/>
            <person name="Tangrot J."/>
            <person name="Rosling A."/>
        </authorList>
    </citation>
    <scope>NUCLEOTIDE SEQUENCE [LARGE SCALE GENOMIC DNA]</scope>
    <source>
        <strain evidence="3 4">120-4 pot B 10/14</strain>
    </source>
</reference>
<organism evidence="3 4">
    <name type="scientific">Gigaspora margarita</name>
    <dbReference type="NCBI Taxonomy" id="4874"/>
    <lineage>
        <taxon>Eukaryota</taxon>
        <taxon>Fungi</taxon>
        <taxon>Fungi incertae sedis</taxon>
        <taxon>Mucoromycota</taxon>
        <taxon>Glomeromycotina</taxon>
        <taxon>Glomeromycetes</taxon>
        <taxon>Diversisporales</taxon>
        <taxon>Gigasporaceae</taxon>
        <taxon>Gigaspora</taxon>
    </lineage>
</organism>
<keyword evidence="4" id="KW-1185">Reference proteome</keyword>
<dbReference type="InterPro" id="IPR010095">
    <property type="entry name" value="Cas12f1-like_TNB"/>
</dbReference>
<evidence type="ECO:0000313" key="3">
    <source>
        <dbReference type="EMBL" id="CAG8465824.1"/>
    </source>
</evidence>
<gene>
    <name evidence="3" type="ORF">GMARGA_LOCUS534</name>
</gene>
<feature type="domain" description="Cas12f1-like TNB" evidence="2">
    <location>
        <begin position="399"/>
        <end position="444"/>
    </location>
</feature>
<sequence length="626" mass="72430">MSRIYTCKHQNKSKNPYLKDKKCPKCGKASTEMSSTLIDTPIHDNSFTKFCEKCLGPKTSEDIHECKSNNLNNYIRETVNKAEKNNNNRQDNTDKNALPQRMFSNFKKAVRGELELVEPHIMHSNNVEVILNKVQTLESMGIIELQKPSENADMRQIKPPMVNTNCNICIKKVFLTKQEFLQAHGSKIDFIPVSFRERDKSKQKQLTEYQLINSIPQTKKDNPIFKQLYSTTLQEIAKQLDNSPLAKKKETRELKLSLGRGNNSITVKIVMERNLQGNVRILTIKRKNSRYYACFSCDNIQPQLLPNTNQNIGIDVNLNKKSYITLSNGVKYKHPQHYKKVEKKLIETQKKLKKVVNQSKHYFYQAANDLVKNYDGIAIEDLKIKNIVRNHNLAKSIQQARNTTQRCSDCGNLAKGKVKLSQRLYQCFNCNLKLDRDVNSAKNILNLGFDQSPPLGIKLKLPKKQEQHLTYLETISKRSKEFIIKEALIQYLKYAEDVAEAYAEERKKGAKDCTTEDMLEEINLKEINVQNKIPLLEQENKQIKVQLTKQKVLLEQLLASYEEENHINEIKEFCQQKGINYELYSSSLDYSQLHKITNCQIANNKITVVLEDRREISLPLDLVIKE</sequence>
<evidence type="ECO:0000256" key="1">
    <source>
        <dbReference type="ARBA" id="ARBA00023125"/>
    </source>
</evidence>